<feature type="domain" description="Protein kinase" evidence="8">
    <location>
        <begin position="918"/>
        <end position="1190"/>
    </location>
</feature>
<dbReference type="InterPro" id="IPR011009">
    <property type="entry name" value="Kinase-like_dom_sf"/>
</dbReference>
<dbReference type="GO" id="GO:0005524">
    <property type="term" value="F:ATP binding"/>
    <property type="evidence" value="ECO:0007669"/>
    <property type="project" value="UniProtKB-KW"/>
</dbReference>
<feature type="transmembrane region" description="Helical" evidence="7">
    <location>
        <begin position="84"/>
        <end position="110"/>
    </location>
</feature>
<dbReference type="Pfam" id="PF00069">
    <property type="entry name" value="Pkinase"/>
    <property type="match status" value="1"/>
</dbReference>
<evidence type="ECO:0000313" key="10">
    <source>
        <dbReference type="Proteomes" id="UP000192257"/>
    </source>
</evidence>
<keyword evidence="7" id="KW-0472">Membrane</keyword>
<evidence type="ECO:0000256" key="1">
    <source>
        <dbReference type="ARBA" id="ARBA00022527"/>
    </source>
</evidence>
<keyword evidence="1 9" id="KW-0723">Serine/threonine-protein kinase</keyword>
<keyword evidence="4 9" id="KW-0418">Kinase</keyword>
<evidence type="ECO:0000256" key="2">
    <source>
        <dbReference type="ARBA" id="ARBA00022679"/>
    </source>
</evidence>
<feature type="region of interest" description="Disordered" evidence="6">
    <location>
        <begin position="844"/>
        <end position="879"/>
    </location>
</feature>
<dbReference type="Proteomes" id="UP000192257">
    <property type="component" value="Unassembled WGS sequence"/>
</dbReference>
<evidence type="ECO:0000313" key="9">
    <source>
        <dbReference type="EMBL" id="ORC88414.1"/>
    </source>
</evidence>
<dbReference type="EMBL" id="NBCO01000017">
    <property type="protein sequence ID" value="ORC88414.1"/>
    <property type="molecule type" value="Genomic_DNA"/>
</dbReference>
<dbReference type="SMART" id="SM00220">
    <property type="entry name" value="S_TKc"/>
    <property type="match status" value="1"/>
</dbReference>
<dbReference type="SUPFAM" id="SSF56112">
    <property type="entry name" value="Protein kinase-like (PK-like)"/>
    <property type="match status" value="1"/>
</dbReference>
<accession>A0A1X0NUN1</accession>
<proteinExistence type="predicted"/>
<protein>
    <submittedName>
        <fullName evidence="9">Serine/threonine protein kinase</fullName>
    </submittedName>
</protein>
<evidence type="ECO:0000259" key="8">
    <source>
        <dbReference type="PROSITE" id="PS50011"/>
    </source>
</evidence>
<dbReference type="RefSeq" id="XP_028882480.1">
    <property type="nucleotide sequence ID" value="XM_029026365.1"/>
</dbReference>
<evidence type="ECO:0000256" key="7">
    <source>
        <dbReference type="SAM" id="Phobius"/>
    </source>
</evidence>
<dbReference type="VEuPathDB" id="TriTrypDB:TM35_000172860"/>
<keyword evidence="7" id="KW-1133">Transmembrane helix</keyword>
<evidence type="ECO:0000256" key="3">
    <source>
        <dbReference type="ARBA" id="ARBA00022741"/>
    </source>
</evidence>
<evidence type="ECO:0000256" key="6">
    <source>
        <dbReference type="SAM" id="MobiDB-lite"/>
    </source>
</evidence>
<feature type="compositionally biased region" description="Basic and acidic residues" evidence="6">
    <location>
        <begin position="854"/>
        <end position="871"/>
    </location>
</feature>
<comment type="caution">
    <text evidence="9">The sequence shown here is derived from an EMBL/GenBank/DDBJ whole genome shotgun (WGS) entry which is preliminary data.</text>
</comment>
<dbReference type="GeneID" id="39986145"/>
<keyword evidence="2" id="KW-0808">Transferase</keyword>
<organism evidence="9 10">
    <name type="scientific">Trypanosoma theileri</name>
    <dbReference type="NCBI Taxonomy" id="67003"/>
    <lineage>
        <taxon>Eukaryota</taxon>
        <taxon>Discoba</taxon>
        <taxon>Euglenozoa</taxon>
        <taxon>Kinetoplastea</taxon>
        <taxon>Metakinetoplastina</taxon>
        <taxon>Trypanosomatida</taxon>
        <taxon>Trypanosomatidae</taxon>
        <taxon>Trypanosoma</taxon>
    </lineage>
</organism>
<feature type="transmembrane region" description="Helical" evidence="7">
    <location>
        <begin position="177"/>
        <end position="195"/>
    </location>
</feature>
<keyword evidence="5" id="KW-0067">ATP-binding</keyword>
<evidence type="ECO:0000256" key="5">
    <source>
        <dbReference type="ARBA" id="ARBA00022840"/>
    </source>
</evidence>
<dbReference type="InterPro" id="IPR000719">
    <property type="entry name" value="Prot_kinase_dom"/>
</dbReference>
<feature type="transmembrane region" description="Helical" evidence="7">
    <location>
        <begin position="448"/>
        <end position="469"/>
    </location>
</feature>
<dbReference type="Gene3D" id="1.10.510.10">
    <property type="entry name" value="Transferase(Phosphotransferase) domain 1"/>
    <property type="match status" value="1"/>
</dbReference>
<keyword evidence="3" id="KW-0547">Nucleotide-binding</keyword>
<dbReference type="GO" id="GO:0004674">
    <property type="term" value="F:protein serine/threonine kinase activity"/>
    <property type="evidence" value="ECO:0007669"/>
    <property type="project" value="UniProtKB-KW"/>
</dbReference>
<dbReference type="InterPro" id="IPR008271">
    <property type="entry name" value="Ser/Thr_kinase_AS"/>
</dbReference>
<dbReference type="PROSITE" id="PS00108">
    <property type="entry name" value="PROTEIN_KINASE_ST"/>
    <property type="match status" value="1"/>
</dbReference>
<dbReference type="PANTHER" id="PTHR11584:SF369">
    <property type="entry name" value="MITOGEN-ACTIVATED PROTEIN KINASE KINASE KINASE 19-RELATED"/>
    <property type="match status" value="1"/>
</dbReference>
<keyword evidence="7" id="KW-0812">Transmembrane</keyword>
<dbReference type="AlphaFoldDB" id="A0A1X0NUN1"/>
<gene>
    <name evidence="9" type="ORF">TM35_000172860</name>
</gene>
<reference evidence="9 10" key="1">
    <citation type="submission" date="2017-03" db="EMBL/GenBank/DDBJ databases">
        <title>An alternative strategy for trypanosome survival in the mammalian bloodstream revealed through genome and transcriptome analysis of the ubiquitous bovine parasite Trypanosoma (Megatrypanum) theileri.</title>
        <authorList>
            <person name="Kelly S."/>
            <person name="Ivens A."/>
            <person name="Mott A."/>
            <person name="O'Neill E."/>
            <person name="Emms D."/>
            <person name="Macleod O."/>
            <person name="Voorheis P."/>
            <person name="Matthews J."/>
            <person name="Matthews K."/>
            <person name="Carrington M."/>
        </authorList>
    </citation>
    <scope>NUCLEOTIDE SEQUENCE [LARGE SCALE GENOMIC DNA]</scope>
    <source>
        <strain evidence="9">Edinburgh</strain>
    </source>
</reference>
<evidence type="ECO:0000256" key="4">
    <source>
        <dbReference type="ARBA" id="ARBA00022777"/>
    </source>
</evidence>
<name>A0A1X0NUN1_9TRYP</name>
<feature type="region of interest" description="Disordered" evidence="6">
    <location>
        <begin position="1"/>
        <end position="33"/>
    </location>
</feature>
<sequence>MTGNLSEKTVENKPTEASDALHTSEDGVRNPLDTFAPKVAPIQSMPSFSLYEGTHSPAELNKNDGVMVAEELEKPTESTTKKGGFLIGTVLAVALVISFGVIIVGAAGFVPGHIVGFQAVTRTAELIQSEAVKGVIIVMRSTILQLPDFAHTVTANYMRNQTAGYTVDAFPSKSSDLLYSLLSVLSTFQNTISFFKFMYLKGLYGVATTPFDHSLTEEDYLLGSNSGESVVAPGYAYNPTTLVPIVPESLFKWDIPAELANPDGGFKSIVVPWENEGSQRRWLPDEMNTTGFYFNFVIPFNVNNYSGMCEVAMTSNRLLQDSKALITTLRENGRVMVFDMKRDVVILDSWGEPTTWWKGNLSDGVHFYHLSLGEINDPIARAVVGQIENRKDQVDSIVDNTVEMSFPYDHSTVRASVARVTDKNGLDVLLSVSVLQSDFVSGIVQARVIIISVVVAIVVISTIIAFVGACYLVKPLTRLVTALKLASNLELSGDDSKMVSRSRILEVEEIQTDYLKLRRQLLVLRKFVPEAILARVDSASEAGDNISLTEVGISSVVGASLIGDDSTSSRPVQGANVTRDVRLNSDIFKEQLNEFSPKYCTVVAIETHTTKLWEDHRKYMNILISTATAHSGCIEILGTDTTVVSFGAHATVPLHSAKGARFAFELLNNLLPYEREAITIVMESNEFLVGTCGAMSRNARVLFGTEYLFELTKAMYAARCKISATSGMASQLQGYQTYPVDCVLTPSLRLPVVLFEVRLKKMGATQILSLVKHFRLGFAAMRQGNYKQAISHYQRIGRSDIQARRFIRLCAQHCMDKDSSPYVRIMGDSYDIQSPLLDEPAEEMGDEPVVQMKKSSEEKSAFQQQNDDKESSGSNSSALFQMYNSSSSSESIQSLADGCNGADDVPISLTDMNHKVWIRSLKKISEGAFSAVFLGMSEDGVQVAIKCIPRRRRDIMQESLEAEMNVASKLRHPNIVQYVSCSVVQSHLAIIMEYVPGGSLHTVIKNFGRVTPLVARRFTVDILNGLNYLHGLGIVHCDVKPHNVLLGMDGVCKLSDFGSTISEAADMARTAVDEMTLRGTALYMAPEVARGGRCTPQSDIFSLGISLLEMLLGRLPWRWSSTAPEGSDAAALHTLLHRDTLFVQNLSRGYLEPEVPDSLDREVALFVRACCNPDPSMRPSALGLLSYAFIL</sequence>
<dbReference type="OrthoDB" id="275301at2759"/>
<keyword evidence="10" id="KW-1185">Reference proteome</keyword>
<dbReference type="PANTHER" id="PTHR11584">
    <property type="entry name" value="SERINE/THREONINE PROTEIN KINASE"/>
    <property type="match status" value="1"/>
</dbReference>
<dbReference type="PROSITE" id="PS50011">
    <property type="entry name" value="PROTEIN_KINASE_DOM"/>
    <property type="match status" value="1"/>
</dbReference>